<dbReference type="GO" id="GO:0006310">
    <property type="term" value="P:DNA recombination"/>
    <property type="evidence" value="ECO:0007669"/>
    <property type="project" value="UniProtKB-KW"/>
</dbReference>
<comment type="caution">
    <text evidence="4">The sequence shown here is derived from an EMBL/GenBank/DDBJ whole genome shotgun (WGS) entry which is preliminary data.</text>
</comment>
<dbReference type="GO" id="GO:0043139">
    <property type="term" value="F:5'-3' DNA helicase activity"/>
    <property type="evidence" value="ECO:0007669"/>
    <property type="project" value="UniProtKB-EC"/>
</dbReference>
<keyword evidence="1" id="KW-0234">DNA repair</keyword>
<evidence type="ECO:0000256" key="2">
    <source>
        <dbReference type="SAM" id="MobiDB-lite"/>
    </source>
</evidence>
<dbReference type="Proteomes" id="UP001152320">
    <property type="component" value="Chromosome 13"/>
</dbReference>
<comment type="cofactor">
    <cofactor evidence="1">
        <name>Mg(2+)</name>
        <dbReference type="ChEBI" id="CHEBI:18420"/>
    </cofactor>
</comment>
<keyword evidence="1" id="KW-0347">Helicase</keyword>
<dbReference type="EC" id="5.6.2.3" evidence="1"/>
<keyword evidence="1" id="KW-0378">Hydrolase</keyword>
<evidence type="ECO:0000259" key="3">
    <source>
        <dbReference type="Pfam" id="PF05970"/>
    </source>
</evidence>
<accession>A0A9Q1BPI2</accession>
<reference evidence="4" key="1">
    <citation type="submission" date="2021-10" db="EMBL/GenBank/DDBJ databases">
        <title>Tropical sea cucumber genome reveals ecological adaptation and Cuvierian tubules defense mechanism.</title>
        <authorList>
            <person name="Chen T."/>
        </authorList>
    </citation>
    <scope>NUCLEOTIDE SEQUENCE</scope>
    <source>
        <strain evidence="4">Nanhai2018</strain>
        <tissue evidence="4">Muscle</tissue>
    </source>
</reference>
<dbReference type="OrthoDB" id="6141723at2759"/>
<keyword evidence="1" id="KW-0067">ATP-binding</keyword>
<keyword evidence="5" id="KW-1185">Reference proteome</keyword>
<comment type="similarity">
    <text evidence="1">Belongs to the helicase family.</text>
</comment>
<dbReference type="EMBL" id="JAIZAY010000013">
    <property type="protein sequence ID" value="KAJ8030294.1"/>
    <property type="molecule type" value="Genomic_DNA"/>
</dbReference>
<dbReference type="GO" id="GO:0005524">
    <property type="term" value="F:ATP binding"/>
    <property type="evidence" value="ECO:0007669"/>
    <property type="project" value="UniProtKB-KW"/>
</dbReference>
<gene>
    <name evidence="4" type="ORF">HOLleu_26661</name>
</gene>
<dbReference type="InterPro" id="IPR051055">
    <property type="entry name" value="PIF1_helicase"/>
</dbReference>
<evidence type="ECO:0000313" key="4">
    <source>
        <dbReference type="EMBL" id="KAJ8030294.1"/>
    </source>
</evidence>
<keyword evidence="1" id="KW-0547">Nucleotide-binding</keyword>
<keyword evidence="1" id="KW-0233">DNA recombination</keyword>
<sequence length="196" mass="21900">MTVKEKEAEYNYNSDIIDSAIESLENANEDISNDIAPSSEHANERNRLEKENTHQKYDIGQDLGIAVNNVNTEELLKPRMPDDEYHSLVNSLNIKQKQFFYHVLHRCKTKHEPLYAFLTGGAGVGKSQVLKALYNALLRYYSTAPGNDPDDTYKILMAPTGTAAYGIKGTTIHCALQIPANQGLSHYKALTADKLN</sequence>
<keyword evidence="1" id="KW-0227">DNA damage</keyword>
<dbReference type="PANTHER" id="PTHR47642:SF5">
    <property type="entry name" value="ATP-DEPENDENT DNA HELICASE"/>
    <property type="match status" value="1"/>
</dbReference>
<feature type="domain" description="DNA helicase Pif1-like DEAD-box helicase" evidence="3">
    <location>
        <begin position="92"/>
        <end position="183"/>
    </location>
</feature>
<dbReference type="AlphaFoldDB" id="A0A9Q1BPI2"/>
<dbReference type="GO" id="GO:0016787">
    <property type="term" value="F:hydrolase activity"/>
    <property type="evidence" value="ECO:0007669"/>
    <property type="project" value="UniProtKB-KW"/>
</dbReference>
<dbReference type="Pfam" id="PF05970">
    <property type="entry name" value="PIF1"/>
    <property type="match status" value="1"/>
</dbReference>
<dbReference type="GO" id="GO:0006281">
    <property type="term" value="P:DNA repair"/>
    <property type="evidence" value="ECO:0007669"/>
    <property type="project" value="UniProtKB-KW"/>
</dbReference>
<comment type="catalytic activity">
    <reaction evidence="1">
        <text>ATP + H2O = ADP + phosphate + H(+)</text>
        <dbReference type="Rhea" id="RHEA:13065"/>
        <dbReference type="ChEBI" id="CHEBI:15377"/>
        <dbReference type="ChEBI" id="CHEBI:15378"/>
        <dbReference type="ChEBI" id="CHEBI:30616"/>
        <dbReference type="ChEBI" id="CHEBI:43474"/>
        <dbReference type="ChEBI" id="CHEBI:456216"/>
        <dbReference type="EC" id="5.6.2.3"/>
    </reaction>
</comment>
<dbReference type="InterPro" id="IPR027417">
    <property type="entry name" value="P-loop_NTPase"/>
</dbReference>
<protein>
    <recommendedName>
        <fullName evidence="1">ATP-dependent DNA helicase</fullName>
        <ecNumber evidence="1">5.6.2.3</ecNumber>
    </recommendedName>
</protein>
<feature type="compositionally biased region" description="Basic and acidic residues" evidence="2">
    <location>
        <begin position="41"/>
        <end position="55"/>
    </location>
</feature>
<name>A0A9Q1BPI2_HOLLE</name>
<dbReference type="GO" id="GO:0000723">
    <property type="term" value="P:telomere maintenance"/>
    <property type="evidence" value="ECO:0007669"/>
    <property type="project" value="InterPro"/>
</dbReference>
<dbReference type="SUPFAM" id="SSF52540">
    <property type="entry name" value="P-loop containing nucleoside triphosphate hydrolases"/>
    <property type="match status" value="1"/>
</dbReference>
<feature type="region of interest" description="Disordered" evidence="2">
    <location>
        <begin position="32"/>
        <end position="55"/>
    </location>
</feature>
<evidence type="ECO:0000256" key="1">
    <source>
        <dbReference type="RuleBase" id="RU363044"/>
    </source>
</evidence>
<dbReference type="Gene3D" id="3.40.50.300">
    <property type="entry name" value="P-loop containing nucleotide triphosphate hydrolases"/>
    <property type="match status" value="1"/>
</dbReference>
<organism evidence="4 5">
    <name type="scientific">Holothuria leucospilota</name>
    <name type="common">Black long sea cucumber</name>
    <name type="synonym">Mertensiothuria leucospilota</name>
    <dbReference type="NCBI Taxonomy" id="206669"/>
    <lineage>
        <taxon>Eukaryota</taxon>
        <taxon>Metazoa</taxon>
        <taxon>Echinodermata</taxon>
        <taxon>Eleutherozoa</taxon>
        <taxon>Echinozoa</taxon>
        <taxon>Holothuroidea</taxon>
        <taxon>Aspidochirotacea</taxon>
        <taxon>Aspidochirotida</taxon>
        <taxon>Holothuriidae</taxon>
        <taxon>Holothuria</taxon>
    </lineage>
</organism>
<evidence type="ECO:0000313" key="5">
    <source>
        <dbReference type="Proteomes" id="UP001152320"/>
    </source>
</evidence>
<dbReference type="PANTHER" id="PTHR47642">
    <property type="entry name" value="ATP-DEPENDENT DNA HELICASE"/>
    <property type="match status" value="1"/>
</dbReference>
<dbReference type="InterPro" id="IPR010285">
    <property type="entry name" value="DNA_helicase_pif1-like_DEAD"/>
</dbReference>
<proteinExistence type="inferred from homology"/>